<evidence type="ECO:0000256" key="9">
    <source>
        <dbReference type="ARBA" id="ARBA00023012"/>
    </source>
</evidence>
<dbReference type="PROSITE" id="PS50885">
    <property type="entry name" value="HAMP"/>
    <property type="match status" value="1"/>
</dbReference>
<evidence type="ECO:0000256" key="1">
    <source>
        <dbReference type="ARBA" id="ARBA00000085"/>
    </source>
</evidence>
<feature type="region of interest" description="Disordered" evidence="10">
    <location>
        <begin position="55"/>
        <end position="80"/>
    </location>
</feature>
<dbReference type="SUPFAM" id="SSF55874">
    <property type="entry name" value="ATPase domain of HSP90 chaperone/DNA topoisomerase II/histidine kinase"/>
    <property type="match status" value="1"/>
</dbReference>
<feature type="compositionally biased region" description="Low complexity" evidence="10">
    <location>
        <begin position="68"/>
        <end position="80"/>
    </location>
</feature>
<dbReference type="PATRIC" id="fig|465820.4.peg.2129"/>
<dbReference type="CDD" id="cd00082">
    <property type="entry name" value="HisKA"/>
    <property type="match status" value="1"/>
</dbReference>
<dbReference type="SUPFAM" id="SSF158472">
    <property type="entry name" value="HAMP domain-like"/>
    <property type="match status" value="1"/>
</dbReference>
<dbReference type="Pfam" id="PF02518">
    <property type="entry name" value="HATPase_c"/>
    <property type="match status" value="1"/>
</dbReference>
<dbReference type="Gene3D" id="6.10.340.10">
    <property type="match status" value="1"/>
</dbReference>
<accession>A0A147DPX9</accession>
<dbReference type="PANTHER" id="PTHR45436:SF5">
    <property type="entry name" value="SENSOR HISTIDINE KINASE TRCS"/>
    <property type="match status" value="1"/>
</dbReference>
<keyword evidence="8 11" id="KW-1133">Transmembrane helix</keyword>
<evidence type="ECO:0000259" key="12">
    <source>
        <dbReference type="PROSITE" id="PS50109"/>
    </source>
</evidence>
<gene>
    <name evidence="14" type="ORF">NS359_09780</name>
</gene>
<keyword evidence="5" id="KW-0808">Transferase</keyword>
<dbReference type="GO" id="GO:0005886">
    <property type="term" value="C:plasma membrane"/>
    <property type="evidence" value="ECO:0007669"/>
    <property type="project" value="UniProtKB-SubCell"/>
</dbReference>
<dbReference type="Gene3D" id="3.30.565.10">
    <property type="entry name" value="Histidine kinase-like ATPase, C-terminal domain"/>
    <property type="match status" value="1"/>
</dbReference>
<evidence type="ECO:0000256" key="2">
    <source>
        <dbReference type="ARBA" id="ARBA00004236"/>
    </source>
</evidence>
<dbReference type="InterPro" id="IPR003660">
    <property type="entry name" value="HAMP_dom"/>
</dbReference>
<feature type="domain" description="HAMP" evidence="13">
    <location>
        <begin position="116"/>
        <end position="169"/>
    </location>
</feature>
<evidence type="ECO:0000256" key="7">
    <source>
        <dbReference type="ARBA" id="ARBA00022777"/>
    </source>
</evidence>
<dbReference type="SMART" id="SM00388">
    <property type="entry name" value="HisKA"/>
    <property type="match status" value="1"/>
</dbReference>
<dbReference type="AlphaFoldDB" id="A0A147DPX9"/>
<dbReference type="GO" id="GO:0000155">
    <property type="term" value="F:phosphorelay sensor kinase activity"/>
    <property type="evidence" value="ECO:0007669"/>
    <property type="project" value="InterPro"/>
</dbReference>
<dbReference type="InterPro" id="IPR003594">
    <property type="entry name" value="HATPase_dom"/>
</dbReference>
<feature type="domain" description="Histidine kinase" evidence="12">
    <location>
        <begin position="177"/>
        <end position="387"/>
    </location>
</feature>
<evidence type="ECO:0000256" key="3">
    <source>
        <dbReference type="ARBA" id="ARBA00012438"/>
    </source>
</evidence>
<comment type="caution">
    <text evidence="14">The sequence shown here is derived from an EMBL/GenBank/DDBJ whole genome shotgun (WGS) entry which is preliminary data.</text>
</comment>
<feature type="transmembrane region" description="Helical" evidence="11">
    <location>
        <begin position="93"/>
        <end position="114"/>
    </location>
</feature>
<evidence type="ECO:0000256" key="8">
    <source>
        <dbReference type="ARBA" id="ARBA00022989"/>
    </source>
</evidence>
<dbReference type="InterPro" id="IPR003661">
    <property type="entry name" value="HisK_dim/P_dom"/>
</dbReference>
<dbReference type="InterPro" id="IPR005467">
    <property type="entry name" value="His_kinase_dom"/>
</dbReference>
<keyword evidence="7" id="KW-0418">Kinase</keyword>
<dbReference type="RefSeq" id="WP_058749950.1">
    <property type="nucleotide sequence ID" value="NZ_LDRC01000050.1"/>
</dbReference>
<dbReference type="InterPro" id="IPR050428">
    <property type="entry name" value="TCS_sensor_his_kinase"/>
</dbReference>
<name>A0A147DPX9_9MICO</name>
<dbReference type="InterPro" id="IPR036097">
    <property type="entry name" value="HisK_dim/P_sf"/>
</dbReference>
<dbReference type="CDD" id="cd06225">
    <property type="entry name" value="HAMP"/>
    <property type="match status" value="1"/>
</dbReference>
<feature type="transmembrane region" description="Helical" evidence="11">
    <location>
        <begin position="12"/>
        <end position="32"/>
    </location>
</feature>
<dbReference type="PROSITE" id="PS50109">
    <property type="entry name" value="HIS_KIN"/>
    <property type="match status" value="1"/>
</dbReference>
<dbReference type="OrthoDB" id="9786919at2"/>
<keyword evidence="6 11" id="KW-0812">Transmembrane</keyword>
<dbReference type="SMART" id="SM00304">
    <property type="entry name" value="HAMP"/>
    <property type="match status" value="1"/>
</dbReference>
<evidence type="ECO:0000256" key="6">
    <source>
        <dbReference type="ARBA" id="ARBA00022692"/>
    </source>
</evidence>
<evidence type="ECO:0000313" key="15">
    <source>
        <dbReference type="Proteomes" id="UP000072763"/>
    </source>
</evidence>
<keyword evidence="4" id="KW-0597">Phosphoprotein</keyword>
<evidence type="ECO:0000259" key="13">
    <source>
        <dbReference type="PROSITE" id="PS50885"/>
    </source>
</evidence>
<evidence type="ECO:0000256" key="11">
    <source>
        <dbReference type="SAM" id="Phobius"/>
    </source>
</evidence>
<evidence type="ECO:0000256" key="5">
    <source>
        <dbReference type="ARBA" id="ARBA00022679"/>
    </source>
</evidence>
<dbReference type="EC" id="2.7.13.3" evidence="3"/>
<dbReference type="EMBL" id="LDRC01000050">
    <property type="protein sequence ID" value="KTR51556.1"/>
    <property type="molecule type" value="Genomic_DNA"/>
</dbReference>
<dbReference type="Proteomes" id="UP000072763">
    <property type="component" value="Unassembled WGS sequence"/>
</dbReference>
<dbReference type="SUPFAM" id="SSF47384">
    <property type="entry name" value="Homodimeric domain of signal transducing histidine kinase"/>
    <property type="match status" value="1"/>
</dbReference>
<comment type="catalytic activity">
    <reaction evidence="1">
        <text>ATP + protein L-histidine = ADP + protein N-phospho-L-histidine.</text>
        <dbReference type="EC" id="2.7.13.3"/>
    </reaction>
</comment>
<dbReference type="Pfam" id="PF00512">
    <property type="entry name" value="HisKA"/>
    <property type="match status" value="1"/>
</dbReference>
<dbReference type="Gene3D" id="1.10.287.130">
    <property type="match status" value="1"/>
</dbReference>
<dbReference type="Pfam" id="PF00672">
    <property type="entry name" value="HAMP"/>
    <property type="match status" value="1"/>
</dbReference>
<evidence type="ECO:0000256" key="4">
    <source>
        <dbReference type="ARBA" id="ARBA00022553"/>
    </source>
</evidence>
<dbReference type="InterPro" id="IPR036890">
    <property type="entry name" value="HATPase_C_sf"/>
</dbReference>
<evidence type="ECO:0000256" key="10">
    <source>
        <dbReference type="SAM" id="MobiDB-lite"/>
    </source>
</evidence>
<proteinExistence type="predicted"/>
<dbReference type="SMART" id="SM00387">
    <property type="entry name" value="HATPase_c"/>
    <property type="match status" value="1"/>
</dbReference>
<dbReference type="STRING" id="465820.NS263_12675"/>
<sequence length="387" mass="41316">MRRPWSIRARTTLTFAVASMVLTAAVVLLVTWGSTLTLSDAYGSAVALQRSDAAEFGDAGGPEPRPGSEPSGSSGSPEGSAAAVVRVAAQTQWQWATAGVVAAGVLAGLVGWFVSRRVLLPVDRIAAAAERLSASTLHERIGLDGPDDELRRLARSIDDLLDRLETAFESQRRFVAQASHELRTPLAVQRTALQVGLHDGAGPAELVCVREELLEQNRRSEHLVESLLVLAEADRGLDGRTERIDLAALAHEVVLHAEDHAQRCTVRLTETVDTTSGLVAVTAEPVLTRQLLTNLVDNAIEYNQTGGAVVVRVRDDGLEVENSGPPVEPDEVAHLLEPFRRGRGAAPGRHSGLGLSIVTAITRAHGWTLAVVTRAEGGLVVRVRMTD</sequence>
<keyword evidence="9" id="KW-0902">Two-component regulatory system</keyword>
<reference evidence="14 15" key="1">
    <citation type="journal article" date="2016" name="Front. Microbiol.">
        <title>Genomic Resource of Rice Seed Associated Bacteria.</title>
        <authorList>
            <person name="Midha S."/>
            <person name="Bansal K."/>
            <person name="Sharma S."/>
            <person name="Kumar N."/>
            <person name="Patil P.P."/>
            <person name="Chaudhry V."/>
            <person name="Patil P.B."/>
        </authorList>
    </citation>
    <scope>NUCLEOTIDE SEQUENCE [LARGE SCALE GENOMIC DNA]</scope>
    <source>
        <strain evidence="14 15">NS359</strain>
    </source>
</reference>
<protein>
    <recommendedName>
        <fullName evidence="3">histidine kinase</fullName>
        <ecNumber evidence="3">2.7.13.3</ecNumber>
    </recommendedName>
</protein>
<keyword evidence="11" id="KW-0472">Membrane</keyword>
<evidence type="ECO:0000313" key="14">
    <source>
        <dbReference type="EMBL" id="KTR51556.1"/>
    </source>
</evidence>
<dbReference type="CDD" id="cd00075">
    <property type="entry name" value="HATPase"/>
    <property type="match status" value="1"/>
</dbReference>
<comment type="subcellular location">
    <subcellularLocation>
        <location evidence="2">Cell membrane</location>
    </subcellularLocation>
</comment>
<dbReference type="PANTHER" id="PTHR45436">
    <property type="entry name" value="SENSOR HISTIDINE KINASE YKOH"/>
    <property type="match status" value="1"/>
</dbReference>
<organism evidence="14 15">
    <name type="scientific">Curtobacterium oceanosedimentum</name>
    <dbReference type="NCBI Taxonomy" id="465820"/>
    <lineage>
        <taxon>Bacteria</taxon>
        <taxon>Bacillati</taxon>
        <taxon>Actinomycetota</taxon>
        <taxon>Actinomycetes</taxon>
        <taxon>Micrococcales</taxon>
        <taxon>Microbacteriaceae</taxon>
        <taxon>Curtobacterium</taxon>
    </lineage>
</organism>